<proteinExistence type="predicted"/>
<protein>
    <recommendedName>
        <fullName evidence="1">LUD domain-containing protein</fullName>
    </recommendedName>
</protein>
<dbReference type="SUPFAM" id="SSF100950">
    <property type="entry name" value="NagB/RpiA/CoA transferase-like"/>
    <property type="match status" value="1"/>
</dbReference>
<gene>
    <name evidence="2" type="ORF">EOE65_00785</name>
</gene>
<organism evidence="2 3">
    <name type="scientific">Neptunomonas marina</name>
    <dbReference type="NCBI Taxonomy" id="1815562"/>
    <lineage>
        <taxon>Bacteria</taxon>
        <taxon>Pseudomonadati</taxon>
        <taxon>Pseudomonadota</taxon>
        <taxon>Gammaproteobacteria</taxon>
        <taxon>Oceanospirillales</taxon>
        <taxon>Oceanospirillaceae</taxon>
        <taxon>Neptunomonas</taxon>
    </lineage>
</organism>
<name>A0A437QCI1_9GAMM</name>
<dbReference type="Proteomes" id="UP000282818">
    <property type="component" value="Unassembled WGS sequence"/>
</dbReference>
<dbReference type="RefSeq" id="WP_127692390.1">
    <property type="nucleotide sequence ID" value="NZ_SACQ01000001.1"/>
</dbReference>
<dbReference type="Pfam" id="PF02589">
    <property type="entry name" value="LUD_dom"/>
    <property type="match status" value="1"/>
</dbReference>
<dbReference type="Gene3D" id="3.40.50.10420">
    <property type="entry name" value="NagB/RpiA/CoA transferase-like"/>
    <property type="match status" value="1"/>
</dbReference>
<dbReference type="InterPro" id="IPR003741">
    <property type="entry name" value="LUD_dom"/>
</dbReference>
<dbReference type="PANTHER" id="PTHR43682:SF1">
    <property type="entry name" value="LACTATE UTILIZATION PROTEIN C"/>
    <property type="match status" value="1"/>
</dbReference>
<dbReference type="PANTHER" id="PTHR43682">
    <property type="entry name" value="LACTATE UTILIZATION PROTEIN C"/>
    <property type="match status" value="1"/>
</dbReference>
<accession>A0A437QCI1</accession>
<dbReference type="InterPro" id="IPR037171">
    <property type="entry name" value="NagB/RpiA_transferase-like"/>
</dbReference>
<reference evidence="2 3" key="1">
    <citation type="submission" date="2019-01" db="EMBL/GenBank/DDBJ databases">
        <authorList>
            <person name="Chen W.-M."/>
        </authorList>
    </citation>
    <scope>NUCLEOTIDE SEQUENCE [LARGE SCALE GENOMIC DNA]</scope>
    <source>
        <strain evidence="2 3">HPM-16</strain>
    </source>
</reference>
<dbReference type="AlphaFoldDB" id="A0A437QCI1"/>
<evidence type="ECO:0000313" key="2">
    <source>
        <dbReference type="EMBL" id="RVU32221.1"/>
    </source>
</evidence>
<dbReference type="InterPro" id="IPR024185">
    <property type="entry name" value="FTHF_cligase-like_sf"/>
</dbReference>
<sequence length="223" mass="24565">MSRAEIFSNIRRGLGRGEASAEQKAAVKARLDQHKANLIPMRAQLPHHEQVALFKEMALEAAAEIIELTDIHEVPAACEAWLANREINELIAASDSQITALDWQSTPRIQLNHRVGKVGDIASLTTSFAGIAETGTLMLYSRQESPTTLNFLPDVHMVILHEKDIVGPYEDAWQKLRSSTAGTMPRTVNMITGPSRSADIEQRLQMGAHGPKELVILLISDSQ</sequence>
<feature type="domain" description="LUD" evidence="1">
    <location>
        <begin position="122"/>
        <end position="219"/>
    </location>
</feature>
<dbReference type="EMBL" id="SACQ01000001">
    <property type="protein sequence ID" value="RVU32221.1"/>
    <property type="molecule type" value="Genomic_DNA"/>
</dbReference>
<evidence type="ECO:0000259" key="1">
    <source>
        <dbReference type="Pfam" id="PF02589"/>
    </source>
</evidence>
<comment type="caution">
    <text evidence="2">The sequence shown here is derived from an EMBL/GenBank/DDBJ whole genome shotgun (WGS) entry which is preliminary data.</text>
</comment>
<evidence type="ECO:0000313" key="3">
    <source>
        <dbReference type="Proteomes" id="UP000282818"/>
    </source>
</evidence>
<keyword evidence="3" id="KW-1185">Reference proteome</keyword>